<dbReference type="Proteomes" id="UP001597145">
    <property type="component" value="Unassembled WGS sequence"/>
</dbReference>
<organism evidence="1 2">
    <name type="scientific">Pseudonocardia aurantiaca</name>
    <dbReference type="NCBI Taxonomy" id="75290"/>
    <lineage>
        <taxon>Bacteria</taxon>
        <taxon>Bacillati</taxon>
        <taxon>Actinomycetota</taxon>
        <taxon>Actinomycetes</taxon>
        <taxon>Pseudonocardiales</taxon>
        <taxon>Pseudonocardiaceae</taxon>
        <taxon>Pseudonocardia</taxon>
    </lineage>
</organism>
<sequence>MRAALDEIADRELTASAATQWCRRNNEAPERVIVTESLAQKLLDAAKESRDLFPEK</sequence>
<reference evidence="2" key="1">
    <citation type="journal article" date="2019" name="Int. J. Syst. Evol. Microbiol.">
        <title>The Global Catalogue of Microorganisms (GCM) 10K type strain sequencing project: providing services to taxonomists for standard genome sequencing and annotation.</title>
        <authorList>
            <consortium name="The Broad Institute Genomics Platform"/>
            <consortium name="The Broad Institute Genome Sequencing Center for Infectious Disease"/>
            <person name="Wu L."/>
            <person name="Ma J."/>
        </authorList>
    </citation>
    <scope>NUCLEOTIDE SEQUENCE [LARGE SCALE GENOMIC DNA]</scope>
    <source>
        <strain evidence="2">JCM 12165</strain>
    </source>
</reference>
<evidence type="ECO:0000313" key="2">
    <source>
        <dbReference type="Proteomes" id="UP001597145"/>
    </source>
</evidence>
<evidence type="ECO:0000313" key="1">
    <source>
        <dbReference type="EMBL" id="MFD1533114.1"/>
    </source>
</evidence>
<dbReference type="RefSeq" id="WP_343983409.1">
    <property type="nucleotide sequence ID" value="NZ_BAAAJG010000016.1"/>
</dbReference>
<accession>A0ABW4FSW2</accession>
<comment type="caution">
    <text evidence="1">The sequence shown here is derived from an EMBL/GenBank/DDBJ whole genome shotgun (WGS) entry which is preliminary data.</text>
</comment>
<keyword evidence="2" id="KW-1185">Reference proteome</keyword>
<dbReference type="EMBL" id="JBHUCP010000023">
    <property type="protein sequence ID" value="MFD1533114.1"/>
    <property type="molecule type" value="Genomic_DNA"/>
</dbReference>
<name>A0ABW4FSW2_9PSEU</name>
<gene>
    <name evidence="1" type="ORF">ACFSCY_27180</name>
</gene>
<protein>
    <submittedName>
        <fullName evidence="1">Uncharacterized protein</fullName>
    </submittedName>
</protein>
<proteinExistence type="predicted"/>